<dbReference type="Proteomes" id="UP000176628">
    <property type="component" value="Unassembled WGS sequence"/>
</dbReference>
<evidence type="ECO:0000256" key="1">
    <source>
        <dbReference type="SAM" id="SignalP"/>
    </source>
</evidence>
<comment type="caution">
    <text evidence="3">The sequence shown here is derived from an EMBL/GenBank/DDBJ whole genome shotgun (WGS) entry which is preliminary data.</text>
</comment>
<dbReference type="InterPro" id="IPR043725">
    <property type="entry name" value="DUF5667"/>
</dbReference>
<name>A0A1F5G1S5_9BACT</name>
<accession>A0A1F5G1S5</accession>
<feature type="domain" description="DUF5667" evidence="2">
    <location>
        <begin position="53"/>
        <end position="136"/>
    </location>
</feature>
<dbReference type="AlphaFoldDB" id="A0A1F5G1S5"/>
<feature type="chain" id="PRO_5009518684" description="DUF5667 domain-containing protein" evidence="1">
    <location>
        <begin position="22"/>
        <end position="210"/>
    </location>
</feature>
<feature type="signal peptide" evidence="1">
    <location>
        <begin position="1"/>
        <end position="21"/>
    </location>
</feature>
<organism evidence="3 4">
    <name type="scientific">Candidatus Curtissbacteria bacterium RBG_16_39_7</name>
    <dbReference type="NCBI Taxonomy" id="1797707"/>
    <lineage>
        <taxon>Bacteria</taxon>
        <taxon>Candidatus Curtissiibacteriota</taxon>
    </lineage>
</organism>
<keyword evidence="1" id="KW-0732">Signal</keyword>
<evidence type="ECO:0000259" key="2">
    <source>
        <dbReference type="Pfam" id="PF18915"/>
    </source>
</evidence>
<dbReference type="Pfam" id="PF18915">
    <property type="entry name" value="DUF5667"/>
    <property type="match status" value="1"/>
</dbReference>
<sequence>MKKVIVLSFSFFLGLNSLVFAQETKSLPQVTNLPLPQNGQVDEHLPRLSPIKLLPDHPIYFLITWKENAQRFLEGNVSQKAHFDTILAGKRIKETYLLIQKGNFKTSMGTVKRYSKQMERLEKELSGAQKQGADVVTTLDLLADNLFRHQDLMAQIISSVPDEQKEEFLRELNWANEKLIAVTELLEKGRPDQAQRLLSRYREATESARP</sequence>
<reference evidence="3 4" key="1">
    <citation type="journal article" date="2016" name="Nat. Commun.">
        <title>Thousands of microbial genomes shed light on interconnected biogeochemical processes in an aquifer system.</title>
        <authorList>
            <person name="Anantharaman K."/>
            <person name="Brown C.T."/>
            <person name="Hug L.A."/>
            <person name="Sharon I."/>
            <person name="Castelle C.J."/>
            <person name="Probst A.J."/>
            <person name="Thomas B.C."/>
            <person name="Singh A."/>
            <person name="Wilkins M.J."/>
            <person name="Karaoz U."/>
            <person name="Brodie E.L."/>
            <person name="Williams K.H."/>
            <person name="Hubbard S.S."/>
            <person name="Banfield J.F."/>
        </authorList>
    </citation>
    <scope>NUCLEOTIDE SEQUENCE [LARGE SCALE GENOMIC DNA]</scope>
</reference>
<evidence type="ECO:0000313" key="4">
    <source>
        <dbReference type="Proteomes" id="UP000176628"/>
    </source>
</evidence>
<gene>
    <name evidence="3" type="ORF">A2Z23_00770</name>
</gene>
<dbReference type="EMBL" id="MFAV01000044">
    <property type="protein sequence ID" value="OGD85799.1"/>
    <property type="molecule type" value="Genomic_DNA"/>
</dbReference>
<evidence type="ECO:0000313" key="3">
    <source>
        <dbReference type="EMBL" id="OGD85799.1"/>
    </source>
</evidence>
<protein>
    <recommendedName>
        <fullName evidence="2">DUF5667 domain-containing protein</fullName>
    </recommendedName>
</protein>
<proteinExistence type="predicted"/>